<dbReference type="Proteomes" id="UP000484255">
    <property type="component" value="Unassembled WGS sequence"/>
</dbReference>
<proteinExistence type="predicted"/>
<dbReference type="AlphaFoldDB" id="A0A7C9TKH3"/>
<evidence type="ECO:0000313" key="2">
    <source>
        <dbReference type="Proteomes" id="UP000484255"/>
    </source>
</evidence>
<dbReference type="GO" id="GO:0050129">
    <property type="term" value="F:N-formylglutamate deformylase activity"/>
    <property type="evidence" value="ECO:0007669"/>
    <property type="project" value="UniProtKB-EC"/>
</dbReference>
<protein>
    <submittedName>
        <fullName evidence="1">N-formylglutamate deformylase</fullName>
        <ecNumber evidence="1">3.5.1.68</ecNumber>
    </submittedName>
</protein>
<organism evidence="1 2">
    <name type="scientific">Ideonella livida</name>
    <dbReference type="NCBI Taxonomy" id="2707176"/>
    <lineage>
        <taxon>Bacteria</taxon>
        <taxon>Pseudomonadati</taxon>
        <taxon>Pseudomonadota</taxon>
        <taxon>Betaproteobacteria</taxon>
        <taxon>Burkholderiales</taxon>
        <taxon>Sphaerotilaceae</taxon>
        <taxon>Ideonella</taxon>
    </lineage>
</organism>
<dbReference type="Pfam" id="PF05013">
    <property type="entry name" value="FGase"/>
    <property type="match status" value="1"/>
</dbReference>
<reference evidence="1 2" key="1">
    <citation type="submission" date="2020-02" db="EMBL/GenBank/DDBJ databases">
        <title>Ideonella bacterium strain TBM-1.</title>
        <authorList>
            <person name="Chen W.-M."/>
        </authorList>
    </citation>
    <scope>NUCLEOTIDE SEQUENCE [LARGE SCALE GENOMIC DNA]</scope>
    <source>
        <strain evidence="1 2">TBM-1</strain>
    </source>
</reference>
<accession>A0A7C9TKH3</accession>
<dbReference type="SUPFAM" id="SSF53187">
    <property type="entry name" value="Zn-dependent exopeptidases"/>
    <property type="match status" value="1"/>
</dbReference>
<dbReference type="InterPro" id="IPR007709">
    <property type="entry name" value="N-FG_amidohydro"/>
</dbReference>
<name>A0A7C9TKH3_9BURK</name>
<sequence length="272" mass="29743">MTPLSTDTFTLLPGRTPLLVSLPHCGTALPPALAARLAPHALAVPDTDWHLAELYAFAHTELGAGLLVPRYSRYVVDLNRPPDNAPMYPGANNTGLCPLQDFEGRPLYAPGTEPDEAEIAQRREQFWRPYHQALEAELSRLQAQHGHAVLFDGHSIRSRLPWLFDGRLPDLNLGTASGASCDPALRAQLAAVLAGQSHFSQVVDGRFKGGHITRHHGRPAQGRHAVQLEMAFATYLDEDAPLPPVLDATRVARLQPVLRALLTALTQWRPAT</sequence>
<comment type="caution">
    <text evidence="1">The sequence shown here is derived from an EMBL/GenBank/DDBJ whole genome shotgun (WGS) entry which is preliminary data.</text>
</comment>
<dbReference type="NCBIfam" id="TIGR02017">
    <property type="entry name" value="hutG_amidohyd"/>
    <property type="match status" value="1"/>
</dbReference>
<dbReference type="EMBL" id="JAAGOH010000008">
    <property type="protein sequence ID" value="NDY91325.1"/>
    <property type="molecule type" value="Genomic_DNA"/>
</dbReference>
<dbReference type="Gene3D" id="3.40.630.40">
    <property type="entry name" value="Zn-dependent exopeptidases"/>
    <property type="match status" value="1"/>
</dbReference>
<dbReference type="EC" id="3.5.1.68" evidence="1"/>
<dbReference type="InterPro" id="IPR010247">
    <property type="entry name" value="HutG_amidohyd"/>
</dbReference>
<gene>
    <name evidence="1" type="primary">hutG</name>
    <name evidence="1" type="ORF">G3A44_08995</name>
</gene>
<keyword evidence="1" id="KW-0378">Hydrolase</keyword>
<dbReference type="RefSeq" id="WP_163457174.1">
    <property type="nucleotide sequence ID" value="NZ_JAAGOH010000008.1"/>
</dbReference>
<evidence type="ECO:0000313" key="1">
    <source>
        <dbReference type="EMBL" id="NDY91325.1"/>
    </source>
</evidence>
<keyword evidence="2" id="KW-1185">Reference proteome</keyword>